<dbReference type="PANTHER" id="PTHR47744:SF1">
    <property type="entry name" value="OS05G0526300 PROTEIN"/>
    <property type="match status" value="1"/>
</dbReference>
<accession>A0AAN8JV85</accession>
<evidence type="ECO:0000259" key="1">
    <source>
        <dbReference type="PROSITE" id="PS50181"/>
    </source>
</evidence>
<sequence length="130" mass="15132">MEVSDIGNTLAETLPGDILLEIFTYLDISSLISASQVCNTWHHIYNTETLWKNKAQAVNVEEKKYILNSRKQGLSWKDSFLSNYGDNLVRKKWRKGQLSTISKFEDIPARHMCKMTSAEWGDIFKREEMR</sequence>
<organism evidence="2 3">
    <name type="scientific">Patella caerulea</name>
    <name type="common">Rayed Mediterranean limpet</name>
    <dbReference type="NCBI Taxonomy" id="87958"/>
    <lineage>
        <taxon>Eukaryota</taxon>
        <taxon>Metazoa</taxon>
        <taxon>Spiralia</taxon>
        <taxon>Lophotrochozoa</taxon>
        <taxon>Mollusca</taxon>
        <taxon>Gastropoda</taxon>
        <taxon>Patellogastropoda</taxon>
        <taxon>Patelloidea</taxon>
        <taxon>Patellidae</taxon>
        <taxon>Patella</taxon>
    </lineage>
</organism>
<keyword evidence="3" id="KW-1185">Reference proteome</keyword>
<dbReference type="PANTHER" id="PTHR47744">
    <property type="entry name" value="OS05G0526300 PROTEIN"/>
    <property type="match status" value="1"/>
</dbReference>
<gene>
    <name evidence="2" type="ORF">SNE40_008765</name>
</gene>
<dbReference type="Proteomes" id="UP001347796">
    <property type="component" value="Unassembled WGS sequence"/>
</dbReference>
<dbReference type="Gene3D" id="1.20.1280.50">
    <property type="match status" value="1"/>
</dbReference>
<reference evidence="2 3" key="1">
    <citation type="submission" date="2024-01" db="EMBL/GenBank/DDBJ databases">
        <title>The genome of the rayed Mediterranean limpet Patella caerulea (Linnaeus, 1758).</title>
        <authorList>
            <person name="Anh-Thu Weber A."/>
            <person name="Halstead-Nussloch G."/>
        </authorList>
    </citation>
    <scope>NUCLEOTIDE SEQUENCE [LARGE SCALE GENOMIC DNA]</scope>
    <source>
        <strain evidence="2">AATW-2023a</strain>
        <tissue evidence="2">Whole specimen</tissue>
    </source>
</reference>
<dbReference type="AlphaFoldDB" id="A0AAN8JV85"/>
<name>A0AAN8JV85_PATCE</name>
<dbReference type="SMART" id="SM00256">
    <property type="entry name" value="FBOX"/>
    <property type="match status" value="1"/>
</dbReference>
<dbReference type="PROSITE" id="PS50181">
    <property type="entry name" value="FBOX"/>
    <property type="match status" value="1"/>
</dbReference>
<feature type="domain" description="F-box" evidence="1">
    <location>
        <begin position="8"/>
        <end position="54"/>
    </location>
</feature>
<dbReference type="InterPro" id="IPR001810">
    <property type="entry name" value="F-box_dom"/>
</dbReference>
<evidence type="ECO:0000313" key="3">
    <source>
        <dbReference type="Proteomes" id="UP001347796"/>
    </source>
</evidence>
<dbReference type="SUPFAM" id="SSF81383">
    <property type="entry name" value="F-box domain"/>
    <property type="match status" value="1"/>
</dbReference>
<dbReference type="InterPro" id="IPR036047">
    <property type="entry name" value="F-box-like_dom_sf"/>
</dbReference>
<proteinExistence type="predicted"/>
<evidence type="ECO:0000313" key="2">
    <source>
        <dbReference type="EMBL" id="KAK6180773.1"/>
    </source>
</evidence>
<dbReference type="Pfam" id="PF12937">
    <property type="entry name" value="F-box-like"/>
    <property type="match status" value="1"/>
</dbReference>
<protein>
    <recommendedName>
        <fullName evidence="1">F-box domain-containing protein</fullName>
    </recommendedName>
</protein>
<dbReference type="EMBL" id="JAZGQO010000007">
    <property type="protein sequence ID" value="KAK6180773.1"/>
    <property type="molecule type" value="Genomic_DNA"/>
</dbReference>
<comment type="caution">
    <text evidence="2">The sequence shown here is derived from an EMBL/GenBank/DDBJ whole genome shotgun (WGS) entry which is preliminary data.</text>
</comment>